<protein>
    <submittedName>
        <fullName evidence="2">Uncharacterized protein</fullName>
    </submittedName>
</protein>
<evidence type="ECO:0000313" key="2">
    <source>
        <dbReference type="EMBL" id="SDO00446.1"/>
    </source>
</evidence>
<gene>
    <name evidence="2" type="ORF">SAMN05421677_102182</name>
</gene>
<dbReference type="AlphaFoldDB" id="A0A1H0G0M7"/>
<keyword evidence="1" id="KW-0812">Transmembrane</keyword>
<organism evidence="2 3">
    <name type="scientific">Halobacillus aidingensis</name>
    <dbReference type="NCBI Taxonomy" id="240303"/>
    <lineage>
        <taxon>Bacteria</taxon>
        <taxon>Bacillati</taxon>
        <taxon>Bacillota</taxon>
        <taxon>Bacilli</taxon>
        <taxon>Bacillales</taxon>
        <taxon>Bacillaceae</taxon>
        <taxon>Halobacillus</taxon>
    </lineage>
</organism>
<dbReference type="EMBL" id="FNIZ01000002">
    <property type="protein sequence ID" value="SDO00446.1"/>
    <property type="molecule type" value="Genomic_DNA"/>
</dbReference>
<evidence type="ECO:0000256" key="1">
    <source>
        <dbReference type="SAM" id="Phobius"/>
    </source>
</evidence>
<dbReference type="RefSeq" id="WP_167355985.1">
    <property type="nucleotide sequence ID" value="NZ_FNIZ01000002.1"/>
</dbReference>
<keyword evidence="3" id="KW-1185">Reference proteome</keyword>
<proteinExistence type="predicted"/>
<evidence type="ECO:0000313" key="3">
    <source>
        <dbReference type="Proteomes" id="UP000198860"/>
    </source>
</evidence>
<keyword evidence="1" id="KW-1133">Transmembrane helix</keyword>
<name>A0A1H0G0M7_HALAD</name>
<keyword evidence="1" id="KW-0472">Membrane</keyword>
<sequence>MSEEREKEILDEIQKMNKKLDEIHESKGMSTPVLYVIGILGFLLLAPILVDLIIPLIN</sequence>
<dbReference type="Proteomes" id="UP000198860">
    <property type="component" value="Unassembled WGS sequence"/>
</dbReference>
<accession>A0A1H0G0M7</accession>
<reference evidence="3" key="1">
    <citation type="submission" date="2016-10" db="EMBL/GenBank/DDBJ databases">
        <authorList>
            <person name="Varghese N."/>
            <person name="Submissions S."/>
        </authorList>
    </citation>
    <scope>NUCLEOTIDE SEQUENCE [LARGE SCALE GENOMIC DNA]</scope>
    <source>
        <strain evidence="3">CGMCC 1.3703</strain>
    </source>
</reference>
<dbReference type="STRING" id="240303.SAMN05421677_102182"/>
<feature type="transmembrane region" description="Helical" evidence="1">
    <location>
        <begin position="33"/>
        <end position="57"/>
    </location>
</feature>